<evidence type="ECO:0000313" key="1">
    <source>
        <dbReference type="EMBL" id="REG91524.1"/>
    </source>
</evidence>
<reference evidence="1 2" key="1">
    <citation type="submission" date="2018-08" db="EMBL/GenBank/DDBJ databases">
        <title>Genomic Encyclopedia of Archaeal and Bacterial Type Strains, Phase II (KMG-II): from individual species to whole genera.</title>
        <authorList>
            <person name="Goeker M."/>
        </authorList>
    </citation>
    <scope>NUCLEOTIDE SEQUENCE [LARGE SCALE GENOMIC DNA]</scope>
    <source>
        <strain evidence="1 2">DSM 15986</strain>
    </source>
</reference>
<gene>
    <name evidence="1" type="ORF">C8N25_104138</name>
</gene>
<dbReference type="Proteomes" id="UP000256405">
    <property type="component" value="Unassembled WGS sequence"/>
</dbReference>
<sequence length="255" mass="29694">MKKYIGDYLRLNLKSDFDFFDFVPNEEDLKIIDSAPGVWSIDHQLVRGFLFLIEKYKPKSILELGAGYSTIVFTYAKISGKGIEKVISFEEDPKWFKIPETIKSLIDLEDINIVDSKVKFKFGLFGVYAFYQATKKFKFKDTIDLVFIDGPQFFYGREGGLDYIFKFLKEGSLIVMDDAGRYIDQCVIFKWLKVYKGLELVYFNEKYGDKGLAILKVKSPLKRTFSISAFLLGMYQGMKRIWNINFSRKKKVLSI</sequence>
<keyword evidence="1" id="KW-0808">Transferase</keyword>
<dbReference type="GO" id="GO:0032259">
    <property type="term" value="P:methylation"/>
    <property type="evidence" value="ECO:0007669"/>
    <property type="project" value="UniProtKB-KW"/>
</dbReference>
<keyword evidence="2" id="KW-1185">Reference proteome</keyword>
<protein>
    <submittedName>
        <fullName evidence="1">Putative O-methyltransferase YrrM</fullName>
    </submittedName>
</protein>
<organism evidence="1 2">
    <name type="scientific">Algoriphagus antarcticus</name>
    <dbReference type="NCBI Taxonomy" id="238540"/>
    <lineage>
        <taxon>Bacteria</taxon>
        <taxon>Pseudomonadati</taxon>
        <taxon>Bacteroidota</taxon>
        <taxon>Cytophagia</taxon>
        <taxon>Cytophagales</taxon>
        <taxon>Cyclobacteriaceae</taxon>
        <taxon>Algoriphagus</taxon>
    </lineage>
</organism>
<keyword evidence="1" id="KW-0489">Methyltransferase</keyword>
<name>A0A3E0DZL1_9BACT</name>
<dbReference type="GO" id="GO:0008168">
    <property type="term" value="F:methyltransferase activity"/>
    <property type="evidence" value="ECO:0007669"/>
    <property type="project" value="UniProtKB-KW"/>
</dbReference>
<proteinExistence type="predicted"/>
<dbReference type="SUPFAM" id="SSF53335">
    <property type="entry name" value="S-adenosyl-L-methionine-dependent methyltransferases"/>
    <property type="match status" value="1"/>
</dbReference>
<evidence type="ECO:0000313" key="2">
    <source>
        <dbReference type="Proteomes" id="UP000256405"/>
    </source>
</evidence>
<dbReference type="EMBL" id="QUNF01000004">
    <property type="protein sequence ID" value="REG91524.1"/>
    <property type="molecule type" value="Genomic_DNA"/>
</dbReference>
<dbReference type="RefSeq" id="WP_086540696.1">
    <property type="nucleotide sequence ID" value="NZ_MSSW01000010.1"/>
</dbReference>
<dbReference type="OrthoDB" id="823440at2"/>
<accession>A0A3E0DZL1</accession>
<comment type="caution">
    <text evidence="1">The sequence shown here is derived from an EMBL/GenBank/DDBJ whole genome shotgun (WGS) entry which is preliminary data.</text>
</comment>
<dbReference type="Gene3D" id="3.40.50.150">
    <property type="entry name" value="Vaccinia Virus protein VP39"/>
    <property type="match status" value="1"/>
</dbReference>
<dbReference type="AlphaFoldDB" id="A0A3E0DZL1"/>
<dbReference type="Pfam" id="PF13578">
    <property type="entry name" value="Methyltransf_24"/>
    <property type="match status" value="1"/>
</dbReference>
<dbReference type="InterPro" id="IPR029063">
    <property type="entry name" value="SAM-dependent_MTases_sf"/>
</dbReference>